<protein>
    <submittedName>
        <fullName evidence="2">Uncharacterized protein</fullName>
    </submittedName>
</protein>
<dbReference type="Proteomes" id="UP000265703">
    <property type="component" value="Unassembled WGS sequence"/>
</dbReference>
<dbReference type="OrthoDB" id="2354161at2759"/>
<organism evidence="2 3">
    <name type="scientific">Glomus cerebriforme</name>
    <dbReference type="NCBI Taxonomy" id="658196"/>
    <lineage>
        <taxon>Eukaryota</taxon>
        <taxon>Fungi</taxon>
        <taxon>Fungi incertae sedis</taxon>
        <taxon>Mucoromycota</taxon>
        <taxon>Glomeromycotina</taxon>
        <taxon>Glomeromycetes</taxon>
        <taxon>Glomerales</taxon>
        <taxon>Glomeraceae</taxon>
        <taxon>Glomus</taxon>
    </lineage>
</organism>
<feature type="non-terminal residue" evidence="2">
    <location>
        <position position="1"/>
    </location>
</feature>
<proteinExistence type="predicted"/>
<dbReference type="EMBL" id="QKYT01000163">
    <property type="protein sequence ID" value="RIA91045.1"/>
    <property type="molecule type" value="Genomic_DNA"/>
</dbReference>
<keyword evidence="3" id="KW-1185">Reference proteome</keyword>
<evidence type="ECO:0000256" key="1">
    <source>
        <dbReference type="SAM" id="MobiDB-lite"/>
    </source>
</evidence>
<dbReference type="AlphaFoldDB" id="A0A397T418"/>
<name>A0A397T418_9GLOM</name>
<comment type="caution">
    <text evidence="2">The sequence shown here is derived from an EMBL/GenBank/DDBJ whole genome shotgun (WGS) entry which is preliminary data.</text>
</comment>
<feature type="region of interest" description="Disordered" evidence="1">
    <location>
        <begin position="180"/>
        <end position="212"/>
    </location>
</feature>
<sequence>VTNGNDQDLKLSLNTGDNISSPSSIEDNLSCDMKMITCTDSKDAPSDEMSGPIATQPLDRNQATEQTLKHELSRPISSVGSVKLHDESILNNAIEGSTQRLAYWIDETMKMGLKEILCLYHYSFEFEEKVKNITADDKTKDKTTRSMIYKEMLQYLPNVTLDYVNDRVHKTVTIGNDQSHVSSKTVTNGNDLTSVTPQASVPSASSRTPIPRTNPNKMKCLYQYAIEHGLNPEKFSIVTEADKKRWAGESFHGILEVDMRFYCGAIEGKEEDPRKYHKFLTDRERMIGEELLRRDILKHRSSTAWLDDLMKEWEKTYTQFIQVFGQALYQNSIPIVSVKA</sequence>
<gene>
    <name evidence="2" type="ORF">C1645_848280</name>
</gene>
<evidence type="ECO:0000313" key="3">
    <source>
        <dbReference type="Proteomes" id="UP000265703"/>
    </source>
</evidence>
<accession>A0A397T418</accession>
<reference evidence="2 3" key="1">
    <citation type="submission" date="2018-06" db="EMBL/GenBank/DDBJ databases">
        <title>Comparative genomics reveals the genomic features of Rhizophagus irregularis, R. cerebriforme, R. diaphanum and Gigaspora rosea, and their symbiotic lifestyle signature.</title>
        <authorList>
            <person name="Morin E."/>
            <person name="San Clemente H."/>
            <person name="Chen E.C.H."/>
            <person name="De La Providencia I."/>
            <person name="Hainaut M."/>
            <person name="Kuo A."/>
            <person name="Kohler A."/>
            <person name="Murat C."/>
            <person name="Tang N."/>
            <person name="Roy S."/>
            <person name="Loubradou J."/>
            <person name="Henrissat B."/>
            <person name="Grigoriev I.V."/>
            <person name="Corradi N."/>
            <person name="Roux C."/>
            <person name="Martin F.M."/>
        </authorList>
    </citation>
    <scope>NUCLEOTIDE SEQUENCE [LARGE SCALE GENOMIC DNA]</scope>
    <source>
        <strain evidence="2 3">DAOM 227022</strain>
    </source>
</reference>
<evidence type="ECO:0000313" key="2">
    <source>
        <dbReference type="EMBL" id="RIA91045.1"/>
    </source>
</evidence>